<reference evidence="1 2" key="1">
    <citation type="submission" date="2017-05" db="EMBL/GenBank/DDBJ databases">
        <authorList>
            <person name="Varghese N."/>
            <person name="Submissions S."/>
        </authorList>
    </citation>
    <scope>NUCLEOTIDE SEQUENCE [LARGE SCALE GENOMIC DNA]</scope>
    <source>
        <strain evidence="1 2">DSM 29371</strain>
    </source>
</reference>
<dbReference type="AlphaFoldDB" id="A0A521C4X0"/>
<dbReference type="EMBL" id="FXTC01000002">
    <property type="protein sequence ID" value="SMO54385.1"/>
    <property type="molecule type" value="Genomic_DNA"/>
</dbReference>
<keyword evidence="2" id="KW-1185">Reference proteome</keyword>
<organism evidence="1 2">
    <name type="scientific">Chryseobacterium rhizoplanae</name>
    <dbReference type="NCBI Taxonomy" id="1609531"/>
    <lineage>
        <taxon>Bacteria</taxon>
        <taxon>Pseudomonadati</taxon>
        <taxon>Bacteroidota</taxon>
        <taxon>Flavobacteriia</taxon>
        <taxon>Flavobacteriales</taxon>
        <taxon>Weeksellaceae</taxon>
        <taxon>Chryseobacterium group</taxon>
        <taxon>Chryseobacterium</taxon>
    </lineage>
</organism>
<dbReference type="RefSeq" id="WP_142717389.1">
    <property type="nucleotide sequence ID" value="NZ_FXTC01000002.1"/>
</dbReference>
<gene>
    <name evidence="1" type="ORF">SAMN06265171_102452</name>
</gene>
<sequence>MEKVIKSKPSVVLTGFEKISESQTKQLLGGFSNTITNPDTGLDPDDGTTNNCQGGNCRAGCGILQNLNCIQCGK</sequence>
<protein>
    <submittedName>
        <fullName evidence="1">Uncharacterized protein</fullName>
    </submittedName>
</protein>
<name>A0A521C4X0_9FLAO</name>
<proteinExistence type="predicted"/>
<accession>A0A521C4X0</accession>
<evidence type="ECO:0000313" key="2">
    <source>
        <dbReference type="Proteomes" id="UP000316916"/>
    </source>
</evidence>
<dbReference type="Proteomes" id="UP000316916">
    <property type="component" value="Unassembled WGS sequence"/>
</dbReference>
<evidence type="ECO:0000313" key="1">
    <source>
        <dbReference type="EMBL" id="SMO54385.1"/>
    </source>
</evidence>